<reference evidence="1" key="1">
    <citation type="submission" date="2020-10" db="EMBL/GenBank/DDBJ databases">
        <authorList>
            <person name="Gilroy R."/>
        </authorList>
    </citation>
    <scope>NUCLEOTIDE SEQUENCE</scope>
    <source>
        <strain evidence="1">ChiSjej1B19-3389</strain>
    </source>
</reference>
<organism evidence="1 2">
    <name type="scientific">Candidatus Scatavimonas merdigallinarum</name>
    <dbReference type="NCBI Taxonomy" id="2840914"/>
    <lineage>
        <taxon>Bacteria</taxon>
        <taxon>Bacillati</taxon>
        <taxon>Bacillota</taxon>
        <taxon>Clostridia</taxon>
        <taxon>Eubacteriales</taxon>
        <taxon>Oscillospiraceae</taxon>
        <taxon>Oscillospiraceae incertae sedis</taxon>
        <taxon>Candidatus Scatavimonas</taxon>
    </lineage>
</organism>
<sequence length="115" mass="12197">MWLLKNMAQNGRTEKKADKGKISSVSQSFVTVQTALEHRKIPVVCPYGLAYVPAPGEECVTLPLQNGQICIGAPVKDKELQPGEIMLYSAGGATLVLKNDGTILANGKVLESGDG</sequence>
<dbReference type="Proteomes" id="UP000886787">
    <property type="component" value="Unassembled WGS sequence"/>
</dbReference>
<evidence type="ECO:0000313" key="2">
    <source>
        <dbReference type="Proteomes" id="UP000886787"/>
    </source>
</evidence>
<reference evidence="1" key="2">
    <citation type="journal article" date="2021" name="PeerJ">
        <title>Extensive microbial diversity within the chicken gut microbiome revealed by metagenomics and culture.</title>
        <authorList>
            <person name="Gilroy R."/>
            <person name="Ravi A."/>
            <person name="Getino M."/>
            <person name="Pursley I."/>
            <person name="Horton D.L."/>
            <person name="Alikhan N.F."/>
            <person name="Baker D."/>
            <person name="Gharbi K."/>
            <person name="Hall N."/>
            <person name="Watson M."/>
            <person name="Adriaenssens E.M."/>
            <person name="Foster-Nyarko E."/>
            <person name="Jarju S."/>
            <person name="Secka A."/>
            <person name="Antonio M."/>
            <person name="Oren A."/>
            <person name="Chaudhuri R.R."/>
            <person name="La Ragione R."/>
            <person name="Hildebrand F."/>
            <person name="Pallen M.J."/>
        </authorList>
    </citation>
    <scope>NUCLEOTIDE SEQUENCE</scope>
    <source>
        <strain evidence="1">ChiSjej1B19-3389</strain>
    </source>
</reference>
<protein>
    <submittedName>
        <fullName evidence="1">Phage baseplate assembly protein</fullName>
    </submittedName>
</protein>
<evidence type="ECO:0000313" key="1">
    <source>
        <dbReference type="EMBL" id="HIQ81208.1"/>
    </source>
</evidence>
<dbReference type="EMBL" id="DVFW01000042">
    <property type="protein sequence ID" value="HIQ81208.1"/>
    <property type="molecule type" value="Genomic_DNA"/>
</dbReference>
<comment type="caution">
    <text evidence="1">The sequence shown here is derived from an EMBL/GenBank/DDBJ whole genome shotgun (WGS) entry which is preliminary data.</text>
</comment>
<name>A0A9D0ZIT6_9FIRM</name>
<accession>A0A9D0ZIT6</accession>
<dbReference type="AlphaFoldDB" id="A0A9D0ZIT6"/>
<gene>
    <name evidence="1" type="ORF">IAD32_08015</name>
</gene>
<proteinExistence type="predicted"/>